<proteinExistence type="predicted"/>
<comment type="caution">
    <text evidence="7">The sequence shown here is derived from an EMBL/GenBank/DDBJ whole genome shotgun (WGS) entry which is preliminary data.</text>
</comment>
<dbReference type="CDD" id="cd00038">
    <property type="entry name" value="CAP_ED"/>
    <property type="match status" value="1"/>
</dbReference>
<name>A0ABT0MAG3_9BACL</name>
<dbReference type="SMART" id="SM00419">
    <property type="entry name" value="HTH_CRP"/>
    <property type="match status" value="1"/>
</dbReference>
<keyword evidence="1" id="KW-0805">Transcription regulation</keyword>
<dbReference type="PANTHER" id="PTHR24567:SF26">
    <property type="entry name" value="REGULATORY PROTEIN YEIL"/>
    <property type="match status" value="1"/>
</dbReference>
<dbReference type="InterPro" id="IPR018490">
    <property type="entry name" value="cNMP-bd_dom_sf"/>
</dbReference>
<dbReference type="PROSITE" id="PS50042">
    <property type="entry name" value="CNMP_BINDING_3"/>
    <property type="match status" value="1"/>
</dbReference>
<dbReference type="EMBL" id="JAMAST010000005">
    <property type="protein sequence ID" value="MCL1631643.1"/>
    <property type="molecule type" value="Genomic_DNA"/>
</dbReference>
<evidence type="ECO:0000256" key="4">
    <source>
        <dbReference type="ARBA" id="ARBA00023163"/>
    </source>
</evidence>
<dbReference type="SUPFAM" id="SSF46785">
    <property type="entry name" value="Winged helix' DNA-binding domain"/>
    <property type="match status" value="1"/>
</dbReference>
<evidence type="ECO:0000313" key="8">
    <source>
        <dbReference type="Proteomes" id="UP001203004"/>
    </source>
</evidence>
<feature type="domain" description="HTH crp-type" evidence="6">
    <location>
        <begin position="144"/>
        <end position="219"/>
    </location>
</feature>
<dbReference type="InterPro" id="IPR014710">
    <property type="entry name" value="RmlC-like_jellyroll"/>
</dbReference>
<keyword evidence="4" id="KW-0804">Transcription</keyword>
<evidence type="ECO:0000259" key="6">
    <source>
        <dbReference type="PROSITE" id="PS51063"/>
    </source>
</evidence>
<dbReference type="Gene3D" id="1.10.10.10">
    <property type="entry name" value="Winged helix-like DNA-binding domain superfamily/Winged helix DNA-binding domain"/>
    <property type="match status" value="1"/>
</dbReference>
<gene>
    <name evidence="7" type="ORF">M3N64_06735</name>
</gene>
<dbReference type="InterPro" id="IPR000595">
    <property type="entry name" value="cNMP-bd_dom"/>
</dbReference>
<protein>
    <submittedName>
        <fullName evidence="7">Crp/Fnr family transcriptional regulator</fullName>
    </submittedName>
</protein>
<evidence type="ECO:0000256" key="2">
    <source>
        <dbReference type="ARBA" id="ARBA00023125"/>
    </source>
</evidence>
<keyword evidence="2" id="KW-0238">DNA-binding</keyword>
<dbReference type="SUPFAM" id="SSF51206">
    <property type="entry name" value="cAMP-binding domain-like"/>
    <property type="match status" value="1"/>
</dbReference>
<evidence type="ECO:0000256" key="3">
    <source>
        <dbReference type="ARBA" id="ARBA00023159"/>
    </source>
</evidence>
<accession>A0ABT0MAG3</accession>
<organism evidence="7 8">
    <name type="scientific">Sporolactobacillus mangiferae</name>
    <dbReference type="NCBI Taxonomy" id="2940498"/>
    <lineage>
        <taxon>Bacteria</taxon>
        <taxon>Bacillati</taxon>
        <taxon>Bacillota</taxon>
        <taxon>Bacilli</taxon>
        <taxon>Bacillales</taxon>
        <taxon>Sporolactobacillaceae</taxon>
        <taxon>Sporolactobacillus</taxon>
    </lineage>
</organism>
<dbReference type="SMART" id="SM00100">
    <property type="entry name" value="cNMP"/>
    <property type="match status" value="1"/>
</dbReference>
<dbReference type="InterPro" id="IPR036388">
    <property type="entry name" value="WH-like_DNA-bd_sf"/>
</dbReference>
<feature type="domain" description="Cyclic nucleotide-binding" evidence="5">
    <location>
        <begin position="9"/>
        <end position="130"/>
    </location>
</feature>
<dbReference type="PROSITE" id="PS51063">
    <property type="entry name" value="HTH_CRP_2"/>
    <property type="match status" value="1"/>
</dbReference>
<dbReference type="Proteomes" id="UP001203004">
    <property type="component" value="Unassembled WGS sequence"/>
</dbReference>
<evidence type="ECO:0000256" key="1">
    <source>
        <dbReference type="ARBA" id="ARBA00023015"/>
    </source>
</evidence>
<dbReference type="InterPro" id="IPR050397">
    <property type="entry name" value="Env_Response_Regulators"/>
</dbReference>
<keyword evidence="3" id="KW-0010">Activator</keyword>
<dbReference type="PANTHER" id="PTHR24567">
    <property type="entry name" value="CRP FAMILY TRANSCRIPTIONAL REGULATORY PROTEIN"/>
    <property type="match status" value="1"/>
</dbReference>
<dbReference type="InterPro" id="IPR012318">
    <property type="entry name" value="HTH_CRP"/>
</dbReference>
<dbReference type="RefSeq" id="WP_249100031.1">
    <property type="nucleotide sequence ID" value="NZ_JAMAST010000005.1"/>
</dbReference>
<dbReference type="Pfam" id="PF00027">
    <property type="entry name" value="cNMP_binding"/>
    <property type="match status" value="1"/>
</dbReference>
<dbReference type="InterPro" id="IPR036390">
    <property type="entry name" value="WH_DNA-bd_sf"/>
</dbReference>
<reference evidence="7 8" key="1">
    <citation type="submission" date="2022-05" db="EMBL/GenBank/DDBJ databases">
        <title>Sporolactobacillus sp nov CPB3-1, isolated from tree bark (Mangifera indica L.).</title>
        <authorList>
            <person name="Phuengjayaem S."/>
            <person name="Tanasupawat S."/>
        </authorList>
    </citation>
    <scope>NUCLEOTIDE SEQUENCE [LARGE SCALE GENOMIC DNA]</scope>
    <source>
        <strain evidence="7 8">CPB3-1</strain>
    </source>
</reference>
<evidence type="ECO:0000313" key="7">
    <source>
        <dbReference type="EMBL" id="MCL1631643.1"/>
    </source>
</evidence>
<dbReference type="Pfam" id="PF13545">
    <property type="entry name" value="HTH_Crp_2"/>
    <property type="match status" value="1"/>
</dbReference>
<sequence length="219" mass="24527">MSRLEAIGWFEGLSQAALDRITSSGSFRTFHEKEIIFLQGDALTHYFFVVSGLVQAFHQNKAGKKWIVSLFSQGDLFPHAGLADSATVYPASADALASGMLFAIKKEAMYTLMDRYPVIHQHLTRFLAMKSQELINRYSDSVLEPARVQLISLLKRLAQQSGVHVSDGWVLIPSLMAEQDMAGYIGVAPETISRLMSRLYRERLAKSAGRGKIYIRIEE</sequence>
<keyword evidence="8" id="KW-1185">Reference proteome</keyword>
<evidence type="ECO:0000259" key="5">
    <source>
        <dbReference type="PROSITE" id="PS50042"/>
    </source>
</evidence>
<dbReference type="Gene3D" id="2.60.120.10">
    <property type="entry name" value="Jelly Rolls"/>
    <property type="match status" value="1"/>
</dbReference>